<evidence type="ECO:0000313" key="4">
    <source>
        <dbReference type="Proteomes" id="UP000694925"/>
    </source>
</evidence>
<dbReference type="PANTHER" id="PTHR15725:SF14">
    <property type="entry name" value="ZINC FINGER CCCH DOMAIN-CONTAINING PROTEIN 11A"/>
    <property type="match status" value="1"/>
</dbReference>
<feature type="compositionally biased region" description="Basic and acidic residues" evidence="2">
    <location>
        <begin position="491"/>
        <end position="518"/>
    </location>
</feature>
<feature type="region of interest" description="Disordered" evidence="2">
    <location>
        <begin position="346"/>
        <end position="368"/>
    </location>
</feature>
<gene>
    <name evidence="5" type="primary">LOC108623833</name>
</gene>
<dbReference type="FunFam" id="4.10.1000.10:FF:000026">
    <property type="entry name" value="Zinc finger CCCH domain-containing protein 11A"/>
    <property type="match status" value="1"/>
</dbReference>
<keyword evidence="1" id="KW-0862">Zinc</keyword>
<dbReference type="InterPro" id="IPR041686">
    <property type="entry name" value="Znf-CCCH_3"/>
</dbReference>
<evidence type="ECO:0000259" key="3">
    <source>
        <dbReference type="PROSITE" id="PS50103"/>
    </source>
</evidence>
<accession>A0AAJ7W9R8</accession>
<dbReference type="GeneID" id="108623833"/>
<feature type="domain" description="C3H1-type" evidence="3">
    <location>
        <begin position="128"/>
        <end position="149"/>
    </location>
</feature>
<reference evidence="5" key="1">
    <citation type="submission" date="2025-08" db="UniProtKB">
        <authorList>
            <consortium name="RefSeq"/>
        </authorList>
    </citation>
    <scope>IDENTIFICATION</scope>
    <source>
        <tissue evidence="5">Whole body</tissue>
    </source>
</reference>
<name>A0AAJ7W9R8_9HYME</name>
<evidence type="ECO:0000256" key="2">
    <source>
        <dbReference type="SAM" id="MobiDB-lite"/>
    </source>
</evidence>
<dbReference type="PANTHER" id="PTHR15725">
    <property type="entry name" value="ZN-FINGER, C-X8-C-X5-C-X3-H TYPE-CONTAINING"/>
    <property type="match status" value="1"/>
</dbReference>
<keyword evidence="1" id="KW-0479">Metal-binding</keyword>
<proteinExistence type="predicted"/>
<feature type="compositionally biased region" description="Polar residues" evidence="2">
    <location>
        <begin position="215"/>
        <end position="230"/>
    </location>
</feature>
<organism evidence="4 5">
    <name type="scientific">Ceratina calcarata</name>
    <dbReference type="NCBI Taxonomy" id="156304"/>
    <lineage>
        <taxon>Eukaryota</taxon>
        <taxon>Metazoa</taxon>
        <taxon>Ecdysozoa</taxon>
        <taxon>Arthropoda</taxon>
        <taxon>Hexapoda</taxon>
        <taxon>Insecta</taxon>
        <taxon>Pterygota</taxon>
        <taxon>Neoptera</taxon>
        <taxon>Endopterygota</taxon>
        <taxon>Hymenoptera</taxon>
        <taxon>Apocrita</taxon>
        <taxon>Aculeata</taxon>
        <taxon>Apoidea</taxon>
        <taxon>Anthophila</taxon>
        <taxon>Apidae</taxon>
        <taxon>Ceratina</taxon>
        <taxon>Zadontomerus</taxon>
    </lineage>
</organism>
<protein>
    <submittedName>
        <fullName evidence="5">Zinc finger CCCH domain-containing protein 11A-like</fullName>
    </submittedName>
</protein>
<dbReference type="Gene3D" id="4.10.1000.10">
    <property type="entry name" value="Zinc finger, CCCH-type"/>
    <property type="match status" value="1"/>
</dbReference>
<dbReference type="Pfam" id="PF15663">
    <property type="entry name" value="zf-CCCH_3"/>
    <property type="match status" value="1"/>
</dbReference>
<dbReference type="RefSeq" id="XP_026668434.1">
    <property type="nucleotide sequence ID" value="XM_026812633.1"/>
</dbReference>
<feature type="domain" description="C3H1-type" evidence="3">
    <location>
        <begin position="94"/>
        <end position="121"/>
    </location>
</feature>
<feature type="zinc finger region" description="C3H1-type" evidence="1">
    <location>
        <begin position="128"/>
        <end position="149"/>
    </location>
</feature>
<dbReference type="KEGG" id="ccal:108623833"/>
<feature type="region of interest" description="Disordered" evidence="2">
    <location>
        <begin position="208"/>
        <end position="236"/>
    </location>
</feature>
<keyword evidence="4" id="KW-1185">Reference proteome</keyword>
<evidence type="ECO:0000256" key="1">
    <source>
        <dbReference type="PROSITE-ProRule" id="PRU00723"/>
    </source>
</evidence>
<dbReference type="SMART" id="SM00356">
    <property type="entry name" value="ZnF_C3H1"/>
    <property type="match status" value="3"/>
</dbReference>
<evidence type="ECO:0000313" key="5">
    <source>
        <dbReference type="RefSeq" id="XP_026668434.1"/>
    </source>
</evidence>
<keyword evidence="1" id="KW-0863">Zinc-finger</keyword>
<dbReference type="AlphaFoldDB" id="A0AAJ7W9R8"/>
<dbReference type="PROSITE" id="PS50103">
    <property type="entry name" value="ZF_C3H1"/>
    <property type="match status" value="2"/>
</dbReference>
<feature type="region of interest" description="Disordered" evidence="2">
    <location>
        <begin position="491"/>
        <end position="519"/>
    </location>
</feature>
<dbReference type="Proteomes" id="UP000694925">
    <property type="component" value="Unplaced"/>
</dbReference>
<sequence>MIPPERSGVFGSNRKFTSSCLLATSERDSSDNSVSNERGDKCHGRIIYLNLCVSRFSVWVKANGQKRSHPRNHCHHTKEHDHSSSYQFLQMEHSHKNTDCYFFYYSTCTKGDNCPFRHEPSALGCETMCVYWQQGKCLDEHCNFRHMELRKNRKSIPCYWETQPGGCRKPHCSFMHKNARTITNDPINPVKNFDLSSKTMNQEWLNRQAEDTKYDGSSTESDQGRGSSEAGSFIGSPAVDPLIVKFEEESDNESVPSPVKPQPRIPYCKTYEEIRLEEIQAESAAYYSYQVDDYNQSDAGGGKMKTRKTRRICLYPQLSKENKGEKGMNFEVLSLEEIRRRKRRNLFQEKDRSKNEEKMKKESIERDENSGEFLKDAIKSLTELRDTISTRGVKRSLDDCEEEDTARHKIRCTDRSYVGNVPPVKLRRSPKKHSSFDGEDEEQRNMKEVTTLPEVQGKTDQLRRGSSSASVVRLDVTRKNEVEIRLCDSSTDEDRKALEMNDERTQDVKPRDDSKDTCDSLANEEEYLTLDMASDDILKDIDALLKDKNAV</sequence>
<feature type="region of interest" description="Disordered" evidence="2">
    <location>
        <begin position="421"/>
        <end position="446"/>
    </location>
</feature>
<feature type="zinc finger region" description="C3H1-type" evidence="1">
    <location>
        <begin position="94"/>
        <end position="121"/>
    </location>
</feature>
<dbReference type="InterPro" id="IPR000571">
    <property type="entry name" value="Znf_CCCH"/>
</dbReference>
<dbReference type="GO" id="GO:0008270">
    <property type="term" value="F:zinc ion binding"/>
    <property type="evidence" value="ECO:0007669"/>
    <property type="project" value="UniProtKB-KW"/>
</dbReference>